<organism evidence="2 3">
    <name type="scientific">Nocardia bovistercoris</name>
    <dbReference type="NCBI Taxonomy" id="2785916"/>
    <lineage>
        <taxon>Bacteria</taxon>
        <taxon>Bacillati</taxon>
        <taxon>Actinomycetota</taxon>
        <taxon>Actinomycetes</taxon>
        <taxon>Mycobacteriales</taxon>
        <taxon>Nocardiaceae</taxon>
        <taxon>Nocardia</taxon>
    </lineage>
</organism>
<dbReference type="InterPro" id="IPR036388">
    <property type="entry name" value="WH-like_DNA-bd_sf"/>
</dbReference>
<dbReference type="Pfam" id="PF12840">
    <property type="entry name" value="HTH_20"/>
    <property type="match status" value="1"/>
</dbReference>
<name>A0A931I604_9NOCA</name>
<dbReference type="GO" id="GO:0097063">
    <property type="term" value="F:cadmium ion sensor activity"/>
    <property type="evidence" value="ECO:0007669"/>
    <property type="project" value="TreeGrafter"/>
</dbReference>
<dbReference type="GO" id="GO:0046686">
    <property type="term" value="P:response to cadmium ion"/>
    <property type="evidence" value="ECO:0007669"/>
    <property type="project" value="TreeGrafter"/>
</dbReference>
<dbReference type="AlphaFoldDB" id="A0A931I604"/>
<reference evidence="2" key="1">
    <citation type="submission" date="2020-11" db="EMBL/GenBank/DDBJ databases">
        <title>Nocardia NEAU-351.nov., a novel actinomycete isolated from the cow dung.</title>
        <authorList>
            <person name="Zhang X."/>
        </authorList>
    </citation>
    <scope>NUCLEOTIDE SEQUENCE</scope>
    <source>
        <strain evidence="2">NEAU-351</strain>
    </source>
</reference>
<feature type="domain" description="HTH arsR-type" evidence="1">
    <location>
        <begin position="3"/>
        <end position="98"/>
    </location>
</feature>
<dbReference type="GO" id="GO:0003700">
    <property type="term" value="F:DNA-binding transcription factor activity"/>
    <property type="evidence" value="ECO:0007669"/>
    <property type="project" value="InterPro"/>
</dbReference>
<evidence type="ECO:0000259" key="1">
    <source>
        <dbReference type="PROSITE" id="PS50987"/>
    </source>
</evidence>
<dbReference type="Proteomes" id="UP000655751">
    <property type="component" value="Unassembled WGS sequence"/>
</dbReference>
<comment type="caution">
    <text evidence="2">The sequence shown here is derived from an EMBL/GenBank/DDBJ whole genome shotgun (WGS) entry which is preliminary data.</text>
</comment>
<proteinExistence type="predicted"/>
<accession>A0A931I604</accession>
<dbReference type="InterPro" id="IPR011991">
    <property type="entry name" value="ArsR-like_HTH"/>
</dbReference>
<dbReference type="SUPFAM" id="SSF46785">
    <property type="entry name" value="Winged helix' DNA-binding domain"/>
    <property type="match status" value="1"/>
</dbReference>
<dbReference type="PROSITE" id="PS50987">
    <property type="entry name" value="HTH_ARSR_2"/>
    <property type="match status" value="1"/>
</dbReference>
<sequence length="236" mass="25660">MHNEPMAADELARFAALLADRSRAQLCLALLDGRAWTATELAKAAEIAPSTASEHLTRLIAGGLLVEHRQGRHRYVALAGPREAELLESLLAYLGPTPPKPTLRAVRASAALARGRTCYDHLAGRLGVAITDAMINRRLLTPDLTLTPDGLHWLTEELAAPEPNLRSPTHPTTRSCLDWTERRPHLAGTAGAHILTELQARTWLRRIGKTRAVLLTPTGEKAMQALLGLDVSTLPQ</sequence>
<dbReference type="InterPro" id="IPR001845">
    <property type="entry name" value="HTH_ArsR_DNA-bd_dom"/>
</dbReference>
<evidence type="ECO:0000313" key="2">
    <source>
        <dbReference type="EMBL" id="MBH0775499.1"/>
    </source>
</evidence>
<evidence type="ECO:0000313" key="3">
    <source>
        <dbReference type="Proteomes" id="UP000655751"/>
    </source>
</evidence>
<dbReference type="Gene3D" id="1.10.10.10">
    <property type="entry name" value="Winged helix-like DNA-binding domain superfamily/Winged helix DNA-binding domain"/>
    <property type="match status" value="1"/>
</dbReference>
<keyword evidence="3" id="KW-1185">Reference proteome</keyword>
<gene>
    <name evidence="2" type="ORF">IT779_04245</name>
</gene>
<protein>
    <submittedName>
        <fullName evidence="2">Winged helix-turn-helix transcriptional regulator</fullName>
    </submittedName>
</protein>
<dbReference type="InterPro" id="IPR036390">
    <property type="entry name" value="WH_DNA-bd_sf"/>
</dbReference>
<dbReference type="PANTHER" id="PTHR39168">
    <property type="entry name" value="TRANSCRIPTIONAL REGULATOR-RELATED"/>
    <property type="match status" value="1"/>
</dbReference>
<dbReference type="CDD" id="cd00090">
    <property type="entry name" value="HTH_ARSR"/>
    <property type="match status" value="1"/>
</dbReference>
<dbReference type="EMBL" id="JADMLG010000002">
    <property type="protein sequence ID" value="MBH0775499.1"/>
    <property type="molecule type" value="Genomic_DNA"/>
</dbReference>
<dbReference type="InterPro" id="IPR052543">
    <property type="entry name" value="HTH_Metal-responsive_Reg"/>
</dbReference>
<dbReference type="GO" id="GO:0003677">
    <property type="term" value="F:DNA binding"/>
    <property type="evidence" value="ECO:0007669"/>
    <property type="project" value="TreeGrafter"/>
</dbReference>
<dbReference type="GO" id="GO:0032791">
    <property type="term" value="F:lead ion binding"/>
    <property type="evidence" value="ECO:0007669"/>
    <property type="project" value="TreeGrafter"/>
</dbReference>
<dbReference type="PANTHER" id="PTHR39168:SF1">
    <property type="entry name" value="TRANSCRIPTIONAL REGULATORY PROTEIN"/>
    <property type="match status" value="1"/>
</dbReference>
<dbReference type="SMART" id="SM00418">
    <property type="entry name" value="HTH_ARSR"/>
    <property type="match status" value="1"/>
</dbReference>
<dbReference type="GO" id="GO:0010288">
    <property type="term" value="P:response to lead ion"/>
    <property type="evidence" value="ECO:0007669"/>
    <property type="project" value="TreeGrafter"/>
</dbReference>